<evidence type="ECO:0000313" key="5">
    <source>
        <dbReference type="EMBL" id="UKJ90529.2"/>
    </source>
</evidence>
<dbReference type="Gene3D" id="3.80.10.10">
    <property type="entry name" value="Ribonuclease Inhibitor"/>
    <property type="match status" value="2"/>
</dbReference>
<dbReference type="Pfam" id="PF14560">
    <property type="entry name" value="Ubiquitin_2"/>
    <property type="match status" value="1"/>
</dbReference>
<protein>
    <recommendedName>
        <fullName evidence="4">Ubiquitin-like domain-containing protein</fullName>
    </recommendedName>
</protein>
<dbReference type="InterPro" id="IPR050836">
    <property type="entry name" value="SDS22/Internalin_LRR"/>
</dbReference>
<gene>
    <name evidence="5" type="ORF">MACJ_001463</name>
</gene>
<evidence type="ECO:0000259" key="4">
    <source>
        <dbReference type="Pfam" id="PF14560"/>
    </source>
</evidence>
<dbReference type="Proteomes" id="UP000244803">
    <property type="component" value="Chromosome 2"/>
</dbReference>
<dbReference type="AlphaFoldDB" id="A0A976MAX1"/>
<organism evidence="5 6">
    <name type="scientific">Theileria orientalis</name>
    <dbReference type="NCBI Taxonomy" id="68886"/>
    <lineage>
        <taxon>Eukaryota</taxon>
        <taxon>Sar</taxon>
        <taxon>Alveolata</taxon>
        <taxon>Apicomplexa</taxon>
        <taxon>Aconoidasida</taxon>
        <taxon>Piroplasmida</taxon>
        <taxon>Theileriidae</taxon>
        <taxon>Theileria</taxon>
    </lineage>
</organism>
<dbReference type="InterPro" id="IPR029071">
    <property type="entry name" value="Ubiquitin-like_domsf"/>
</dbReference>
<evidence type="ECO:0000256" key="3">
    <source>
        <dbReference type="SAM" id="MobiDB-lite"/>
    </source>
</evidence>
<evidence type="ECO:0000313" key="6">
    <source>
        <dbReference type="Proteomes" id="UP000244803"/>
    </source>
</evidence>
<dbReference type="InterPro" id="IPR000626">
    <property type="entry name" value="Ubiquitin-like_dom"/>
</dbReference>
<dbReference type="OrthoDB" id="409725at2759"/>
<dbReference type="SUPFAM" id="SSF52058">
    <property type="entry name" value="L domain-like"/>
    <property type="match status" value="1"/>
</dbReference>
<feature type="compositionally biased region" description="Polar residues" evidence="3">
    <location>
        <begin position="33"/>
        <end position="52"/>
    </location>
</feature>
<keyword evidence="1" id="KW-0433">Leucine-rich repeat</keyword>
<evidence type="ECO:0000256" key="1">
    <source>
        <dbReference type="ARBA" id="ARBA00022614"/>
    </source>
</evidence>
<name>A0A976MAX1_THEOR</name>
<dbReference type="PANTHER" id="PTHR46652:SF3">
    <property type="entry name" value="LEUCINE-RICH REPEAT-CONTAINING PROTEIN 9"/>
    <property type="match status" value="1"/>
</dbReference>
<dbReference type="InterPro" id="IPR001611">
    <property type="entry name" value="Leu-rich_rpt"/>
</dbReference>
<dbReference type="InterPro" id="IPR032675">
    <property type="entry name" value="LRR_dom_sf"/>
</dbReference>
<feature type="domain" description="Ubiquitin-like" evidence="4">
    <location>
        <begin position="494"/>
        <end position="564"/>
    </location>
</feature>
<sequence>MDKFSVGDRVESYDLLGTIVSIDDQILPNFNSNNPYADSSSENGNKSHNLSHSPDGHTLVVEWDNLSKGDFDTYSNRLNKLKNHKLAILNHISNSNLRNGVISTNPDQSDVYRILNERFQLSDSYKPCSFVKLNHINLGTSFEEAFKCKYLCENENVQDIKMNDSGRVYEFVGIDSAVDFFSDVGKLFIVDLNGMKISKIGRIDEFPKCSELYINNNLLESTKINKLLENFPKLLILDISNNKIDLPIGSSTISTLVMNNCYFEFKTVLETLDKSKNLQNLVMCNNLLSEIEYFGTQYPMVKTIDLSSNYIYRWDTIRALLELFPNLGKLGLENNYISTVESSEHPRFLNLLELDLSNNLIEDLNNLVKISQIFPNITKLKVNNNPINPVYMGKAESTDYRFNNLVDNLNNANNNNTTTNNCSKELVRMFIIVTFPNLDVLNGTIITHQERTNSERYINHLSDKSDPVSSNTISSSNKIKVNLIPDGDSDSFKYSPVEKSLMESYTVLELKLLCSNLFNMNLKDIKLIYNSKMMPLSESLDDDSADLRSYGISDGYQIRVQNKRLLL</sequence>
<dbReference type="Gene3D" id="3.10.20.90">
    <property type="entry name" value="Phosphatidylinositol 3-kinase Catalytic Subunit, Chain A, domain 1"/>
    <property type="match status" value="1"/>
</dbReference>
<accession>A0A976MAX1</accession>
<proteinExistence type="predicted"/>
<keyword evidence="2" id="KW-0677">Repeat</keyword>
<reference evidence="5" key="1">
    <citation type="submission" date="2022-07" db="EMBL/GenBank/DDBJ databases">
        <title>Evaluation of T. orientalis genome assembly methods using nanopore sequencing and analysis of variation between genomes.</title>
        <authorList>
            <person name="Yam J."/>
            <person name="Micallef M.L."/>
            <person name="Liu M."/>
            <person name="Djordjevic S.P."/>
            <person name="Bogema D.R."/>
            <person name="Jenkins C."/>
        </authorList>
    </citation>
    <scope>NUCLEOTIDE SEQUENCE</scope>
    <source>
        <strain evidence="5">Fish Creek</strain>
    </source>
</reference>
<dbReference type="SUPFAM" id="SSF54236">
    <property type="entry name" value="Ubiquitin-like"/>
    <property type="match status" value="1"/>
</dbReference>
<dbReference type="EMBL" id="CP056068">
    <property type="protein sequence ID" value="UKJ90529.2"/>
    <property type="molecule type" value="Genomic_DNA"/>
</dbReference>
<feature type="region of interest" description="Disordered" evidence="3">
    <location>
        <begin position="33"/>
        <end position="53"/>
    </location>
</feature>
<dbReference type="PROSITE" id="PS51450">
    <property type="entry name" value="LRR"/>
    <property type="match status" value="1"/>
</dbReference>
<evidence type="ECO:0000256" key="2">
    <source>
        <dbReference type="ARBA" id="ARBA00022737"/>
    </source>
</evidence>
<dbReference type="PANTHER" id="PTHR46652">
    <property type="entry name" value="LEUCINE-RICH REPEAT AND IQ DOMAIN-CONTAINING PROTEIN 1-RELATED"/>
    <property type="match status" value="1"/>
</dbReference>